<reference evidence="5" key="1">
    <citation type="submission" date="2016-06" db="UniProtKB">
        <authorList>
            <consortium name="WormBaseParasite"/>
        </authorList>
    </citation>
    <scope>IDENTIFICATION</scope>
</reference>
<evidence type="ECO:0000313" key="5">
    <source>
        <dbReference type="WBParaSite" id="GPUH_0000353401-mRNA-1"/>
    </source>
</evidence>
<gene>
    <name evidence="3" type="ORF">GPUH_LOCUS3528</name>
</gene>
<sequence>MIAAILPLLVLVYPFQDQSTLAQISTQDLENEAAQEIANRTYVEEQTELQRTILRKYNKRVRPKLNTSEPLDVAVHVYIMHISVNQFEQTITLNGHIYMTWKDEYAVWEPSEHNGVRITMVKQWELWTPELRITNRSLSNLFQVRFSYECLSSDSF</sequence>
<dbReference type="Pfam" id="PF02931">
    <property type="entry name" value="Neur_chan_LBD"/>
    <property type="match status" value="1"/>
</dbReference>
<reference evidence="3 4" key="2">
    <citation type="submission" date="2018-11" db="EMBL/GenBank/DDBJ databases">
        <authorList>
            <consortium name="Pathogen Informatics"/>
        </authorList>
    </citation>
    <scope>NUCLEOTIDE SEQUENCE [LARGE SCALE GENOMIC DNA]</scope>
</reference>
<dbReference type="Proteomes" id="UP000271098">
    <property type="component" value="Unassembled WGS sequence"/>
</dbReference>
<evidence type="ECO:0000259" key="2">
    <source>
        <dbReference type="Pfam" id="PF02931"/>
    </source>
</evidence>
<proteinExistence type="predicted"/>
<feature type="chain" id="PRO_5043138579" evidence="1">
    <location>
        <begin position="23"/>
        <end position="156"/>
    </location>
</feature>
<dbReference type="GO" id="GO:0005230">
    <property type="term" value="F:extracellular ligand-gated monoatomic ion channel activity"/>
    <property type="evidence" value="ECO:0007669"/>
    <property type="project" value="InterPro"/>
</dbReference>
<dbReference type="SUPFAM" id="SSF63712">
    <property type="entry name" value="Nicotinic receptor ligand binding domain-like"/>
    <property type="match status" value="1"/>
</dbReference>
<organism evidence="5">
    <name type="scientific">Gongylonema pulchrum</name>
    <dbReference type="NCBI Taxonomy" id="637853"/>
    <lineage>
        <taxon>Eukaryota</taxon>
        <taxon>Metazoa</taxon>
        <taxon>Ecdysozoa</taxon>
        <taxon>Nematoda</taxon>
        <taxon>Chromadorea</taxon>
        <taxon>Rhabditida</taxon>
        <taxon>Spirurina</taxon>
        <taxon>Spiruromorpha</taxon>
        <taxon>Spiruroidea</taxon>
        <taxon>Gongylonematidae</taxon>
        <taxon>Gongylonema</taxon>
    </lineage>
</organism>
<dbReference type="OrthoDB" id="5975154at2759"/>
<dbReference type="EMBL" id="UYRT01006113">
    <property type="protein sequence ID" value="VDK39915.1"/>
    <property type="molecule type" value="Genomic_DNA"/>
</dbReference>
<accession>A0A183D487</accession>
<dbReference type="InterPro" id="IPR006202">
    <property type="entry name" value="Neur_chan_lig-bd"/>
</dbReference>
<evidence type="ECO:0000313" key="4">
    <source>
        <dbReference type="Proteomes" id="UP000271098"/>
    </source>
</evidence>
<dbReference type="InterPro" id="IPR036734">
    <property type="entry name" value="Neur_chan_lig-bd_sf"/>
</dbReference>
<evidence type="ECO:0000313" key="3">
    <source>
        <dbReference type="EMBL" id="VDK39915.1"/>
    </source>
</evidence>
<feature type="signal peptide" evidence="1">
    <location>
        <begin position="1"/>
        <end position="22"/>
    </location>
</feature>
<dbReference type="WBParaSite" id="GPUH_0000353401-mRNA-1">
    <property type="protein sequence ID" value="GPUH_0000353401-mRNA-1"/>
    <property type="gene ID" value="GPUH_0000353401"/>
</dbReference>
<dbReference type="GO" id="GO:0016020">
    <property type="term" value="C:membrane"/>
    <property type="evidence" value="ECO:0007669"/>
    <property type="project" value="InterPro"/>
</dbReference>
<keyword evidence="1" id="KW-0732">Signal</keyword>
<protein>
    <submittedName>
        <fullName evidence="5">Neur_chan_LBD domain-containing protein</fullName>
    </submittedName>
</protein>
<evidence type="ECO:0000256" key="1">
    <source>
        <dbReference type="SAM" id="SignalP"/>
    </source>
</evidence>
<name>A0A183D487_9BILA</name>
<keyword evidence="4" id="KW-1185">Reference proteome</keyword>
<dbReference type="AlphaFoldDB" id="A0A183D487"/>
<feature type="domain" description="Neurotransmitter-gated ion-channel ligand-binding" evidence="2">
    <location>
        <begin position="47"/>
        <end position="145"/>
    </location>
</feature>
<dbReference type="Gene3D" id="2.70.170.10">
    <property type="entry name" value="Neurotransmitter-gated ion-channel ligand-binding domain"/>
    <property type="match status" value="1"/>
</dbReference>